<reference evidence="4" key="1">
    <citation type="submission" date="2016-03" db="EMBL/GenBank/DDBJ databases">
        <authorList>
            <person name="Devillers Hugo."/>
        </authorList>
    </citation>
    <scope>NUCLEOTIDE SEQUENCE [LARGE SCALE GENOMIC DNA]</scope>
</reference>
<keyword evidence="4" id="KW-1185">Reference proteome</keyword>
<dbReference type="GO" id="GO:0008270">
    <property type="term" value="F:zinc ion binding"/>
    <property type="evidence" value="ECO:0007669"/>
    <property type="project" value="TreeGrafter"/>
</dbReference>
<proteinExistence type="predicted"/>
<dbReference type="Proteomes" id="UP000191144">
    <property type="component" value="Chromosome A"/>
</dbReference>
<feature type="domain" description="Putative peptidase" evidence="2">
    <location>
        <begin position="25"/>
        <end position="263"/>
    </location>
</feature>
<dbReference type="InterPro" id="IPR039124">
    <property type="entry name" value="PRA1-like"/>
</dbReference>
<dbReference type="OrthoDB" id="4689212at2759"/>
<dbReference type="Gene3D" id="3.40.390.10">
    <property type="entry name" value="Collagenase (Catalytic Domain)"/>
    <property type="match status" value="1"/>
</dbReference>
<keyword evidence="1" id="KW-1133">Transmembrane helix</keyword>
<evidence type="ECO:0000259" key="2">
    <source>
        <dbReference type="Pfam" id="PF13933"/>
    </source>
</evidence>
<dbReference type="AlphaFoldDB" id="A0A1G4IL73"/>
<dbReference type="SUPFAM" id="SSF55486">
    <property type="entry name" value="Metalloproteases ('zincins'), catalytic domain"/>
    <property type="match status" value="1"/>
</dbReference>
<evidence type="ECO:0000313" key="4">
    <source>
        <dbReference type="Proteomes" id="UP000191144"/>
    </source>
</evidence>
<dbReference type="Pfam" id="PF13933">
    <property type="entry name" value="HRXXH"/>
    <property type="match status" value="1"/>
</dbReference>
<organism evidence="3 4">
    <name type="scientific">Lachancea meyersii CBS 8951</name>
    <dbReference type="NCBI Taxonomy" id="1266667"/>
    <lineage>
        <taxon>Eukaryota</taxon>
        <taxon>Fungi</taxon>
        <taxon>Dikarya</taxon>
        <taxon>Ascomycota</taxon>
        <taxon>Saccharomycotina</taxon>
        <taxon>Saccharomycetes</taxon>
        <taxon>Saccharomycetales</taxon>
        <taxon>Saccharomycetaceae</taxon>
        <taxon>Lachancea</taxon>
    </lineage>
</organism>
<evidence type="ECO:0000313" key="3">
    <source>
        <dbReference type="EMBL" id="SCU77299.1"/>
    </source>
</evidence>
<keyword evidence="1" id="KW-0812">Transmembrane</keyword>
<dbReference type="EMBL" id="LT598483">
    <property type="protein sequence ID" value="SCU77299.1"/>
    <property type="molecule type" value="Genomic_DNA"/>
</dbReference>
<keyword evidence="1" id="KW-0472">Membrane</keyword>
<dbReference type="PANTHER" id="PTHR39399">
    <property type="entry name" value="PROTEIN ZPS1"/>
    <property type="match status" value="1"/>
</dbReference>
<dbReference type="GO" id="GO:0005178">
    <property type="term" value="F:integrin binding"/>
    <property type="evidence" value="ECO:0007669"/>
    <property type="project" value="TreeGrafter"/>
</dbReference>
<evidence type="ECO:0000256" key="1">
    <source>
        <dbReference type="SAM" id="Phobius"/>
    </source>
</evidence>
<gene>
    <name evidence="3" type="ORF">LAME_0A00562G</name>
</gene>
<dbReference type="InterPro" id="IPR024079">
    <property type="entry name" value="MetalloPept_cat_dom_sf"/>
</dbReference>
<feature type="transmembrane region" description="Helical" evidence="1">
    <location>
        <begin position="15"/>
        <end position="37"/>
    </location>
</feature>
<dbReference type="InterPro" id="IPR029482">
    <property type="entry name" value="HRXXH"/>
</dbReference>
<sequence length="263" mass="29631">MKDLTTSNHRVRHGAASIIALVVIVVTVLSMVFGILADREANRPNNSIIKQRNVAAMEWEHPEFPTFYKTCNGSHLETLKEAFDETMNVTAVARGRLMAYGSNDRIYKRWFGTGNLYTVIGVLEAIAEIPKEDVLFRCDDIDGLCAANPNYYAGHHRLNATQETVICDFFYETKLPVNKMCSNGSMTSVSPSKFMGIDMIHRLFHVPTMSLDEYIGEYTEEMDEVLEMASNNATFAVKNVDSYLYYLYEVYSNIVKPGGCLGK</sequence>
<name>A0A1G4IL73_9SACH</name>
<dbReference type="GO" id="GO:0009986">
    <property type="term" value="C:cell surface"/>
    <property type="evidence" value="ECO:0007669"/>
    <property type="project" value="TreeGrafter"/>
</dbReference>
<dbReference type="GO" id="GO:0008237">
    <property type="term" value="F:metallopeptidase activity"/>
    <property type="evidence" value="ECO:0007669"/>
    <property type="project" value="InterPro"/>
</dbReference>
<dbReference type="PANTHER" id="PTHR39399:SF1">
    <property type="entry name" value="PROTEIN ZPS1"/>
    <property type="match status" value="1"/>
</dbReference>
<protein>
    <submittedName>
        <fullName evidence="3">LAME_0A00562g1_1</fullName>
    </submittedName>
</protein>
<dbReference type="GO" id="GO:0009277">
    <property type="term" value="C:fungal-type cell wall"/>
    <property type="evidence" value="ECO:0007669"/>
    <property type="project" value="TreeGrafter"/>
</dbReference>
<accession>A0A1G4IL73</accession>
<dbReference type="GO" id="GO:0005576">
    <property type="term" value="C:extracellular region"/>
    <property type="evidence" value="ECO:0007669"/>
    <property type="project" value="TreeGrafter"/>
</dbReference>